<reference evidence="1 2" key="1">
    <citation type="journal article" date="2019" name="Int. J. Syst. Evol. Microbiol.">
        <title>Capsulimonas corticalis gen. nov., sp. nov., an aerobic capsulated bacterium, of a novel bacterial order, Capsulimonadales ord. nov., of the class Armatimonadia of the phylum Armatimonadetes.</title>
        <authorList>
            <person name="Li J."/>
            <person name="Kudo C."/>
            <person name="Tonouchi A."/>
        </authorList>
    </citation>
    <scope>NUCLEOTIDE SEQUENCE [LARGE SCALE GENOMIC DNA]</scope>
    <source>
        <strain evidence="1 2">AX-7</strain>
    </source>
</reference>
<dbReference type="RefSeq" id="WP_119322791.1">
    <property type="nucleotide sequence ID" value="NZ_AP025739.1"/>
</dbReference>
<dbReference type="EMBL" id="AP025739">
    <property type="protein sequence ID" value="BDI33881.1"/>
    <property type="molecule type" value="Genomic_DNA"/>
</dbReference>
<gene>
    <name evidence="1" type="ORF">CCAX7_59320</name>
</gene>
<proteinExistence type="predicted"/>
<dbReference type="Proteomes" id="UP000287394">
    <property type="component" value="Chromosome"/>
</dbReference>
<dbReference type="AlphaFoldDB" id="A0A402CZQ0"/>
<protein>
    <submittedName>
        <fullName evidence="1">Uncharacterized protein</fullName>
    </submittedName>
</protein>
<name>A0A402CZQ0_9BACT</name>
<dbReference type="Pfam" id="PF13618">
    <property type="entry name" value="Gluconate_2-dh3"/>
    <property type="match status" value="1"/>
</dbReference>
<sequence length="138" mass="15368">MSAIFTPLEVRTLRAAINQIIPPDDFPGGWDAGVGDYLERLLGSDFKLLSIYRQGLHGMDSAAKDAYGKEFEFLSPEEQYGFLNRVAQGQIPGQWEIAPEEFFPMLVGHVMEGYYADPGNGGNKDGVVWRMMGYEVTV</sequence>
<accession>A0A402CZQ0</accession>
<dbReference type="InterPro" id="IPR027056">
    <property type="entry name" value="Gluconate_2DH_su3"/>
</dbReference>
<evidence type="ECO:0000313" key="1">
    <source>
        <dbReference type="EMBL" id="BDI33881.1"/>
    </source>
</evidence>
<dbReference type="KEGG" id="ccot:CCAX7_59320"/>
<organism evidence="1 2">
    <name type="scientific">Capsulimonas corticalis</name>
    <dbReference type="NCBI Taxonomy" id="2219043"/>
    <lineage>
        <taxon>Bacteria</taxon>
        <taxon>Bacillati</taxon>
        <taxon>Armatimonadota</taxon>
        <taxon>Armatimonadia</taxon>
        <taxon>Capsulimonadales</taxon>
        <taxon>Capsulimonadaceae</taxon>
        <taxon>Capsulimonas</taxon>
    </lineage>
</organism>
<dbReference type="OrthoDB" id="8400810at2"/>
<evidence type="ECO:0000313" key="2">
    <source>
        <dbReference type="Proteomes" id="UP000287394"/>
    </source>
</evidence>
<keyword evidence="2" id="KW-1185">Reference proteome</keyword>